<accession>A0ABR9QPB0</accession>
<reference evidence="2 3" key="1">
    <citation type="submission" date="2020-10" db="EMBL/GenBank/DDBJ databases">
        <title>Bacillus sp. HD4P25, an endophyte from a halophyte.</title>
        <authorList>
            <person name="Sun J.-Q."/>
        </authorList>
    </citation>
    <scope>NUCLEOTIDE SEQUENCE [LARGE SCALE GENOMIC DNA]</scope>
    <source>
        <strain evidence="2 3">YIM 93174</strain>
    </source>
</reference>
<keyword evidence="1" id="KW-0472">Membrane</keyword>
<feature type="transmembrane region" description="Helical" evidence="1">
    <location>
        <begin position="5"/>
        <end position="22"/>
    </location>
</feature>
<keyword evidence="1" id="KW-1133">Transmembrane helix</keyword>
<evidence type="ECO:0000256" key="1">
    <source>
        <dbReference type="SAM" id="Phobius"/>
    </source>
</evidence>
<keyword evidence="3" id="KW-1185">Reference proteome</keyword>
<evidence type="ECO:0000313" key="2">
    <source>
        <dbReference type="EMBL" id="MBE4910317.1"/>
    </source>
</evidence>
<dbReference type="Proteomes" id="UP001516662">
    <property type="component" value="Unassembled WGS sequence"/>
</dbReference>
<gene>
    <name evidence="2" type="ORF">IMZ08_19955</name>
</gene>
<evidence type="ECO:0000313" key="3">
    <source>
        <dbReference type="Proteomes" id="UP001516662"/>
    </source>
</evidence>
<feature type="transmembrane region" description="Helical" evidence="1">
    <location>
        <begin position="42"/>
        <end position="63"/>
    </location>
</feature>
<keyword evidence="1" id="KW-0812">Transmembrane</keyword>
<sequence>MLIKLLCGVTGFISGFFFIRLIEIEEPFNLSELLIGFILNPFQFFAAMICLLISFITNAILLKEAIIQTLFIVKKQSFSFKNAALGYCVILIFILLFQIGFWHTLVLSFFTVIYGIISIDFKKNVVYGHQG</sequence>
<comment type="caution">
    <text evidence="2">The sequence shown here is derived from an EMBL/GenBank/DDBJ whole genome shotgun (WGS) entry which is preliminary data.</text>
</comment>
<protein>
    <submittedName>
        <fullName evidence="2">Uncharacterized protein</fullName>
    </submittedName>
</protein>
<feature type="transmembrane region" description="Helical" evidence="1">
    <location>
        <begin position="84"/>
        <end position="117"/>
    </location>
</feature>
<name>A0ABR9QPB0_9BACI</name>
<dbReference type="EMBL" id="JADCLJ010000024">
    <property type="protein sequence ID" value="MBE4910317.1"/>
    <property type="molecule type" value="Genomic_DNA"/>
</dbReference>
<proteinExistence type="predicted"/>
<organism evidence="2 3">
    <name type="scientific">Litchfieldia luteola</name>
    <dbReference type="NCBI Taxonomy" id="682179"/>
    <lineage>
        <taxon>Bacteria</taxon>
        <taxon>Bacillati</taxon>
        <taxon>Bacillota</taxon>
        <taxon>Bacilli</taxon>
        <taxon>Bacillales</taxon>
        <taxon>Bacillaceae</taxon>
        <taxon>Litchfieldia</taxon>
    </lineage>
</organism>
<dbReference type="RefSeq" id="WP_193539565.1">
    <property type="nucleotide sequence ID" value="NZ_JADCLJ010000024.1"/>
</dbReference>